<evidence type="ECO:0000313" key="2">
    <source>
        <dbReference type="Proteomes" id="UP000596742"/>
    </source>
</evidence>
<proteinExistence type="predicted"/>
<keyword evidence="2" id="KW-1185">Reference proteome</keyword>
<evidence type="ECO:0000313" key="1">
    <source>
        <dbReference type="EMBL" id="VDI12995.1"/>
    </source>
</evidence>
<sequence length="108" mass="11786">MGNFIKLSCLVYSVTIYYCVAYCFFSTTSDRRMFGCYIGGRYLFAGQTGKFGCHICQCGRLNGSCCSIGGYITSHPADCKVIKEGCHERAVKISDESVECGNVTAVGR</sequence>
<accession>A0A8B6D281</accession>
<protein>
    <submittedName>
        <fullName evidence="1">Uncharacterized protein</fullName>
    </submittedName>
</protein>
<comment type="caution">
    <text evidence="1">The sequence shown here is derived from an EMBL/GenBank/DDBJ whole genome shotgun (WGS) entry which is preliminary data.</text>
</comment>
<dbReference type="OrthoDB" id="6132359at2759"/>
<reference evidence="1" key="1">
    <citation type="submission" date="2018-11" db="EMBL/GenBank/DDBJ databases">
        <authorList>
            <person name="Alioto T."/>
            <person name="Alioto T."/>
        </authorList>
    </citation>
    <scope>NUCLEOTIDE SEQUENCE</scope>
</reference>
<name>A0A8B6D281_MYTGA</name>
<dbReference type="EMBL" id="UYJE01002702">
    <property type="protein sequence ID" value="VDI12995.1"/>
    <property type="molecule type" value="Genomic_DNA"/>
</dbReference>
<organism evidence="1 2">
    <name type="scientific">Mytilus galloprovincialis</name>
    <name type="common">Mediterranean mussel</name>
    <dbReference type="NCBI Taxonomy" id="29158"/>
    <lineage>
        <taxon>Eukaryota</taxon>
        <taxon>Metazoa</taxon>
        <taxon>Spiralia</taxon>
        <taxon>Lophotrochozoa</taxon>
        <taxon>Mollusca</taxon>
        <taxon>Bivalvia</taxon>
        <taxon>Autobranchia</taxon>
        <taxon>Pteriomorphia</taxon>
        <taxon>Mytilida</taxon>
        <taxon>Mytiloidea</taxon>
        <taxon>Mytilidae</taxon>
        <taxon>Mytilinae</taxon>
        <taxon>Mytilus</taxon>
    </lineage>
</organism>
<dbReference type="Proteomes" id="UP000596742">
    <property type="component" value="Unassembled WGS sequence"/>
</dbReference>
<gene>
    <name evidence="1" type="ORF">MGAL_10B010248</name>
</gene>
<dbReference type="AlphaFoldDB" id="A0A8B6D281"/>